<name>A0ACB5TN75_CANBO</name>
<keyword evidence="2" id="KW-1185">Reference proteome</keyword>
<accession>A0ACB5TN75</accession>
<protein>
    <submittedName>
        <fullName evidence="1">Unnamed protein product</fullName>
    </submittedName>
</protein>
<proteinExistence type="predicted"/>
<sequence>MDYLKKAIWGPDPKEQMRKCQSLLRKNKRQLERNINELNPVEKKTTSLIKQSVKKGDLKTAKLYARELRNIQKQKTRLNISRATVDSIGMKLNEQQQMIKITGSLQKSTEIMKQVNQLVKLPEINNSIQELSKELMKSGIIEEMTDDMLEDVGYDELENDEDEQEAIDDIIKQIVGDKQEVEQESQMVNPSINTPQQVVPNEDTEISNTFERHAIAVGVNDGEDDDGDHDSIISNMRERLKALQEPS</sequence>
<dbReference type="EMBL" id="BSXV01001183">
    <property type="protein sequence ID" value="GME92048.1"/>
    <property type="molecule type" value="Genomic_DNA"/>
</dbReference>
<comment type="caution">
    <text evidence="1">The sequence shown here is derived from an EMBL/GenBank/DDBJ whole genome shotgun (WGS) entry which is preliminary data.</text>
</comment>
<evidence type="ECO:0000313" key="1">
    <source>
        <dbReference type="EMBL" id="GME92048.1"/>
    </source>
</evidence>
<gene>
    <name evidence="1" type="ORF">Cboi01_000256600</name>
</gene>
<reference evidence="1" key="1">
    <citation type="submission" date="2023-04" db="EMBL/GenBank/DDBJ databases">
        <title>Candida boidinii NBRC 1967.</title>
        <authorList>
            <person name="Ichikawa N."/>
            <person name="Sato H."/>
            <person name="Tonouchi N."/>
        </authorList>
    </citation>
    <scope>NUCLEOTIDE SEQUENCE</scope>
    <source>
        <strain evidence="1">NBRC 1967</strain>
    </source>
</reference>
<dbReference type="Proteomes" id="UP001165101">
    <property type="component" value="Unassembled WGS sequence"/>
</dbReference>
<organism evidence="1 2">
    <name type="scientific">Candida boidinii</name>
    <name type="common">Yeast</name>
    <dbReference type="NCBI Taxonomy" id="5477"/>
    <lineage>
        <taxon>Eukaryota</taxon>
        <taxon>Fungi</taxon>
        <taxon>Dikarya</taxon>
        <taxon>Ascomycota</taxon>
        <taxon>Saccharomycotina</taxon>
        <taxon>Pichiomycetes</taxon>
        <taxon>Pichiales</taxon>
        <taxon>Pichiaceae</taxon>
        <taxon>Ogataea</taxon>
        <taxon>Ogataea/Candida clade</taxon>
    </lineage>
</organism>
<evidence type="ECO:0000313" key="2">
    <source>
        <dbReference type="Proteomes" id="UP001165101"/>
    </source>
</evidence>